<organism evidence="3 4">
    <name type="scientific">Acanthamoeba castellanii (strain ATCC 30010 / Neff)</name>
    <dbReference type="NCBI Taxonomy" id="1257118"/>
    <lineage>
        <taxon>Eukaryota</taxon>
        <taxon>Amoebozoa</taxon>
        <taxon>Discosea</taxon>
        <taxon>Longamoebia</taxon>
        <taxon>Centramoebida</taxon>
        <taxon>Acanthamoebidae</taxon>
        <taxon>Acanthamoeba</taxon>
    </lineage>
</organism>
<evidence type="ECO:0000259" key="2">
    <source>
        <dbReference type="SMART" id="SM01063"/>
    </source>
</evidence>
<dbReference type="InterPro" id="IPR001919">
    <property type="entry name" value="CBD2"/>
</dbReference>
<evidence type="ECO:0000313" key="3">
    <source>
        <dbReference type="EMBL" id="ELR11254.1"/>
    </source>
</evidence>
<dbReference type="InterPro" id="IPR019028">
    <property type="entry name" value="CBM_49"/>
</dbReference>
<gene>
    <name evidence="3" type="ORF">ACA1_126950</name>
</gene>
<dbReference type="RefSeq" id="XP_004333267.1">
    <property type="nucleotide sequence ID" value="XM_004333219.1"/>
</dbReference>
<evidence type="ECO:0000313" key="4">
    <source>
        <dbReference type="Proteomes" id="UP000011083"/>
    </source>
</evidence>
<dbReference type="GO" id="GO:0005975">
    <property type="term" value="P:carbohydrate metabolic process"/>
    <property type="evidence" value="ECO:0007669"/>
    <property type="project" value="InterPro"/>
</dbReference>
<dbReference type="Proteomes" id="UP000011083">
    <property type="component" value="Unassembled WGS sequence"/>
</dbReference>
<name>L8GEG2_ACACF</name>
<keyword evidence="1" id="KW-0732">Signal</keyword>
<dbReference type="GO" id="GO:0004553">
    <property type="term" value="F:hydrolase activity, hydrolyzing O-glycosyl compounds"/>
    <property type="evidence" value="ECO:0007669"/>
    <property type="project" value="InterPro"/>
</dbReference>
<dbReference type="GO" id="GO:0005201">
    <property type="term" value="F:extracellular matrix structural constituent"/>
    <property type="evidence" value="ECO:0007669"/>
    <property type="project" value="TreeGrafter"/>
</dbReference>
<feature type="domain" description="Carbohydrate binding" evidence="2">
    <location>
        <begin position="23"/>
        <end position="91"/>
    </location>
</feature>
<dbReference type="Pfam" id="PF09478">
    <property type="entry name" value="CBM49"/>
    <property type="match status" value="1"/>
</dbReference>
<dbReference type="GO" id="GO:0030247">
    <property type="term" value="F:polysaccharide binding"/>
    <property type="evidence" value="ECO:0007669"/>
    <property type="project" value="InterPro"/>
</dbReference>
<dbReference type="AlphaFoldDB" id="L8GEG2"/>
<dbReference type="EMBL" id="KB008155">
    <property type="protein sequence ID" value="ELR11254.1"/>
    <property type="molecule type" value="Genomic_DNA"/>
</dbReference>
<accession>L8GEG2</accession>
<dbReference type="KEGG" id="acan:ACA1_126950"/>
<keyword evidence="4" id="KW-1185">Reference proteome</keyword>
<dbReference type="SMART" id="SM01063">
    <property type="entry name" value="CBM49"/>
    <property type="match status" value="1"/>
</dbReference>
<dbReference type="VEuPathDB" id="AmoebaDB:ACA1_126950"/>
<dbReference type="GO" id="GO:0030198">
    <property type="term" value="P:extracellular matrix organization"/>
    <property type="evidence" value="ECO:0007669"/>
    <property type="project" value="TreeGrafter"/>
</dbReference>
<feature type="signal peptide" evidence="1">
    <location>
        <begin position="1"/>
        <end position="19"/>
    </location>
</feature>
<sequence length="229" mass="23806">MKSIILLALFATLCAYAVADCNVSIKQTLGSSWQQEGKTYSQWNVQMTAGSETVKSLELALTGRDFSQFWELTKTADNRYALPAYRIQNGACPLARSTTPSPSVVATPQPSPTNGCSATVTLVARSAAAGGVWVDAGATFQIFDLTLTNNGQRALNGGVATFTLAEAGASITQFWELSRQGSTANAFNVAFNYGALQAGATQGAGIVVRLASSSPAAKPAVTLGSLGCH</sequence>
<dbReference type="GO" id="GO:0031012">
    <property type="term" value="C:extracellular matrix"/>
    <property type="evidence" value="ECO:0007669"/>
    <property type="project" value="TreeGrafter"/>
</dbReference>
<dbReference type="PANTHER" id="PTHR33239">
    <property type="entry name" value="CELLULOSE-BINDING DOMAIN-CONTAINING PROTEIN-RELATED"/>
    <property type="match status" value="1"/>
</dbReference>
<protein>
    <submittedName>
        <fullName evidence="3">Cellulose binding domain containing protein</fullName>
    </submittedName>
</protein>
<feature type="chain" id="PRO_5003989452" evidence="1">
    <location>
        <begin position="20"/>
        <end position="229"/>
    </location>
</feature>
<dbReference type="Gene3D" id="2.60.40.290">
    <property type="match status" value="1"/>
</dbReference>
<reference evidence="3 4" key="1">
    <citation type="journal article" date="2013" name="Genome Biol.">
        <title>Genome of Acanthamoeba castellanii highlights extensive lateral gene transfer and early evolution of tyrosine kinase signaling.</title>
        <authorList>
            <person name="Clarke M."/>
            <person name="Lohan A.J."/>
            <person name="Liu B."/>
            <person name="Lagkouvardos I."/>
            <person name="Roy S."/>
            <person name="Zafar N."/>
            <person name="Bertelli C."/>
            <person name="Schilde C."/>
            <person name="Kianianmomeni A."/>
            <person name="Burglin T.R."/>
            <person name="Frech C."/>
            <person name="Turcotte B."/>
            <person name="Kopec K.O."/>
            <person name="Synnott J.M."/>
            <person name="Choo C."/>
            <person name="Paponov I."/>
            <person name="Finkler A."/>
            <person name="Soon Heng Tan C."/>
            <person name="Hutchins A.P."/>
            <person name="Weinmeier T."/>
            <person name="Rattei T."/>
            <person name="Chu J.S."/>
            <person name="Gimenez G."/>
            <person name="Irimia M."/>
            <person name="Rigden D.J."/>
            <person name="Fitzpatrick D.A."/>
            <person name="Lorenzo-Morales J."/>
            <person name="Bateman A."/>
            <person name="Chiu C.H."/>
            <person name="Tang P."/>
            <person name="Hegemann P."/>
            <person name="Fromm H."/>
            <person name="Raoult D."/>
            <person name="Greub G."/>
            <person name="Miranda-Saavedra D."/>
            <person name="Chen N."/>
            <person name="Nash P."/>
            <person name="Ginger M.L."/>
            <person name="Horn M."/>
            <person name="Schaap P."/>
            <person name="Caler L."/>
            <person name="Loftus B."/>
        </authorList>
    </citation>
    <scope>NUCLEOTIDE SEQUENCE [LARGE SCALE GENOMIC DNA]</scope>
    <source>
        <strain evidence="3 4">Neff</strain>
    </source>
</reference>
<dbReference type="InterPro" id="IPR052879">
    <property type="entry name" value="Dd_Spore_Germination_Stalk"/>
</dbReference>
<dbReference type="GeneID" id="14911691"/>
<dbReference type="InterPro" id="IPR012291">
    <property type="entry name" value="CBM2_carb-bd_dom_sf"/>
</dbReference>
<evidence type="ECO:0000256" key="1">
    <source>
        <dbReference type="SAM" id="SignalP"/>
    </source>
</evidence>
<dbReference type="Pfam" id="PF00553">
    <property type="entry name" value="CBM_2"/>
    <property type="match status" value="1"/>
</dbReference>
<proteinExistence type="predicted"/>